<evidence type="ECO:0000259" key="2">
    <source>
        <dbReference type="Pfam" id="PF01471"/>
    </source>
</evidence>
<dbReference type="CDD" id="cd14667">
    <property type="entry name" value="3D_containing_proteins"/>
    <property type="match status" value="1"/>
</dbReference>
<dbReference type="InterPro" id="IPR059180">
    <property type="entry name" value="3D_YorM"/>
</dbReference>
<accession>A0A0S1STN1</accession>
<dbReference type="SUPFAM" id="SSF47090">
    <property type="entry name" value="PGBD-like"/>
    <property type="match status" value="3"/>
</dbReference>
<reference evidence="3 4" key="2">
    <citation type="journal article" date="2016" name="PeerJ">
        <title>Analysis of five complete genome sequences for members of the class Peribacteria in the recently recognized Peregrinibacteria bacterial phylum.</title>
        <authorList>
            <person name="Anantharaman K."/>
            <person name="Brown C.T."/>
            <person name="Burstein D."/>
            <person name="Castelle C.J."/>
            <person name="Probst A.J."/>
            <person name="Thomas B.C."/>
            <person name="Williams K.H."/>
            <person name="Banfield J.F."/>
        </authorList>
    </citation>
    <scope>NUCLEOTIDE SEQUENCE [LARGE SCALE GENOMIC DNA]</scope>
    <source>
        <strain evidence="3">RIFOXYD1_FULL_PER-ii_59_16</strain>
    </source>
</reference>
<keyword evidence="1" id="KW-0812">Transmembrane</keyword>
<feature type="transmembrane region" description="Helical" evidence="1">
    <location>
        <begin position="20"/>
        <end position="39"/>
    </location>
</feature>
<accession>A0A0S1SM21</accession>
<feature type="domain" description="Peptidoglycan binding-like" evidence="2">
    <location>
        <begin position="284"/>
        <end position="325"/>
    </location>
</feature>
<dbReference type="Pfam" id="PF01471">
    <property type="entry name" value="PG_binding_1"/>
    <property type="match status" value="3"/>
</dbReference>
<dbReference type="InterPro" id="IPR036366">
    <property type="entry name" value="PGBDSf"/>
</dbReference>
<evidence type="ECO:0000256" key="1">
    <source>
        <dbReference type="SAM" id="Phobius"/>
    </source>
</evidence>
<protein>
    <recommendedName>
        <fullName evidence="2">Peptidoglycan binding-like domain-containing protein</fullName>
    </recommendedName>
</protein>
<dbReference type="KEGG" id="prf:PeribacterA2_0310"/>
<accession>A0A0S1SMP8</accession>
<name>A0A0S1STI2_9BACT</name>
<accession>A0A0S1SHM3</accession>
<dbReference type="InterPro" id="IPR002477">
    <property type="entry name" value="Peptidoglycan-bd-like"/>
</dbReference>
<dbReference type="STRING" id="1735162.PeribacterB2_0310"/>
<evidence type="ECO:0000313" key="4">
    <source>
        <dbReference type="Proteomes" id="UP000069135"/>
    </source>
</evidence>
<evidence type="ECO:0000313" key="3">
    <source>
        <dbReference type="EMBL" id="ALM13008.1"/>
    </source>
</evidence>
<gene>
    <name evidence="3" type="ORF">PeribacterD1_0310</name>
</gene>
<dbReference type="Gene3D" id="1.10.101.10">
    <property type="entry name" value="PGBD-like superfamily/PGBD"/>
    <property type="match status" value="3"/>
</dbReference>
<dbReference type="EMBL" id="CP013065">
    <property type="protein sequence ID" value="ALM13008.1"/>
    <property type="molecule type" value="Genomic_DNA"/>
</dbReference>
<organism evidence="3 4">
    <name type="scientific">Candidatus Peribacter riflensis</name>
    <dbReference type="NCBI Taxonomy" id="1735162"/>
    <lineage>
        <taxon>Bacteria</taxon>
        <taxon>Candidatus Peregrinibacteriota</taxon>
        <taxon>Candidatus Peribacteria</taxon>
        <taxon>Candidatus Peribacterales</taxon>
        <taxon>Candidatus Peribacteraceae</taxon>
        <taxon>Candidatus Peribacter</taxon>
    </lineage>
</organism>
<keyword evidence="1" id="KW-1133">Transmembrane helix</keyword>
<accession>A0A0S1STI2</accession>
<proteinExistence type="predicted"/>
<dbReference type="Proteomes" id="UP000069135">
    <property type="component" value="Chromosome"/>
</dbReference>
<sequence>MHIKTIPLYRRRRIRIPRHIRVIVVLLSLVVPVWTMGVGRDQPREQDFILTAYYSPLPGQCCYVKGGYRADKVLNGEGTHGADGTPVYPGMIAAPASYSFGTVVVLPGMGTFTVHDRGGAITELPKGEHRLDIWVGEGEEGLARALAFGVRRVHGSVYAFGGYQPKERFALDNFPAVLARLEPFLVRGQHLLVPQVKAGDRGLSVEMLQHSLQKLGFFEHTVTGLFGAVTQSSLQEFHNAYGLQEPSDRLSERSAAALSAAVQRAGAAQPVLRNVDKHAKPSVVRAAQRTLRFLGFYRGRTNGQYDDALAGAILTFQQTEQLVGTATDPGAGRIGPLTRGKLREEWNQKLTMELAERLLTLHRVEVLLDERGKNVDQFLGEGESGAQVSLLQRLLADRGYFPREKVNGYFGPQTKAAVLQYQIDRKLVTEGGSGAGAVGPQTLRSLRSEEQQEAYVLVRSEGWRAL</sequence>
<reference evidence="4" key="1">
    <citation type="submission" date="2015-10" db="EMBL/GenBank/DDBJ databases">
        <title>Analysis of five complete genome sequences for members of the class Peribacteria in the recently recognized Peregrinibacteria bacterial phylum.</title>
        <authorList>
            <person name="Anantharaman K."/>
            <person name="Brown C.T."/>
            <person name="Burstein D."/>
            <person name="Castelle C.J."/>
            <person name="Probst A.J."/>
            <person name="Thomas B.C."/>
            <person name="Williams K.H."/>
            <person name="Banfield J.F."/>
        </authorList>
    </citation>
    <scope>NUCLEOTIDE SEQUENCE [LARGE SCALE GENOMIC DNA]</scope>
</reference>
<dbReference type="AlphaFoldDB" id="A0A0S1STI2"/>
<keyword evidence="1" id="KW-0472">Membrane</keyword>
<feature type="domain" description="Peptidoglycan binding-like" evidence="2">
    <location>
        <begin position="202"/>
        <end position="244"/>
    </location>
</feature>
<dbReference type="InterPro" id="IPR036365">
    <property type="entry name" value="PGBD-like_sf"/>
</dbReference>
<feature type="domain" description="Peptidoglycan binding-like" evidence="2">
    <location>
        <begin position="384"/>
        <end position="445"/>
    </location>
</feature>